<protein>
    <submittedName>
        <fullName evidence="1">Uncharacterized protein</fullName>
    </submittedName>
</protein>
<gene>
    <name evidence="1" type="ORF">FVB9532_00679</name>
</gene>
<proteinExistence type="predicted"/>
<name>A0AC61Y4L3_9FLAO</name>
<evidence type="ECO:0000313" key="2">
    <source>
        <dbReference type="Proteomes" id="UP000356253"/>
    </source>
</evidence>
<accession>A0AC61Y4L3</accession>
<sequence length="72" mass="8417">MNYSKYIEINPEIRFGKPIIKGTRISVYDVLNWLSQGMSKEEIIEDFPELSEEKINTSLSFAAHRENRIRVA</sequence>
<reference evidence="1" key="1">
    <citation type="submission" date="2019-09" db="EMBL/GenBank/DDBJ databases">
        <authorList>
            <person name="Rodrigo-Torres L."/>
            <person name="Arahal R. D."/>
            <person name="Lucena T."/>
        </authorList>
    </citation>
    <scope>NUCLEOTIDE SEQUENCE</scope>
    <source>
        <strain evidence="1">ISS653</strain>
    </source>
</reference>
<keyword evidence="2" id="KW-1185">Reference proteome</keyword>
<comment type="caution">
    <text evidence="1">The sequence shown here is derived from an EMBL/GenBank/DDBJ whole genome shotgun (WGS) entry which is preliminary data.</text>
</comment>
<evidence type="ECO:0000313" key="1">
    <source>
        <dbReference type="EMBL" id="VVU99425.1"/>
    </source>
</evidence>
<dbReference type="Proteomes" id="UP000356253">
    <property type="component" value="Unassembled WGS sequence"/>
</dbReference>
<organism evidence="1 2">
    <name type="scientific">Mesonia oceanica</name>
    <dbReference type="NCBI Taxonomy" id="2687242"/>
    <lineage>
        <taxon>Bacteria</taxon>
        <taxon>Pseudomonadati</taxon>
        <taxon>Bacteroidota</taxon>
        <taxon>Flavobacteriia</taxon>
        <taxon>Flavobacteriales</taxon>
        <taxon>Flavobacteriaceae</taxon>
        <taxon>Mesonia</taxon>
    </lineage>
</organism>
<dbReference type="EMBL" id="CABVMM010000002">
    <property type="protein sequence ID" value="VVU99425.1"/>
    <property type="molecule type" value="Genomic_DNA"/>
</dbReference>